<protein>
    <submittedName>
        <fullName evidence="1">Uncharacterized protein</fullName>
    </submittedName>
</protein>
<sequence length="172" mass="19577">MSGNCCATISDRLTTSGSKRLDSIDIFYQNVRGLRTKCTNFHDNVCFNDFKIMCITESWLNDSFCNRNLFPDNYLLFRADRGYTDLNLTRGGGVLTAVHQSLAGCKRRYDLELNSECVWIEVPLPDGFNLLVGNHYFSSNTDVKVIENYFNSLENNLNPQNFRVVLLGPAHT</sequence>
<dbReference type="SUPFAM" id="SSF56219">
    <property type="entry name" value="DNase I-like"/>
    <property type="match status" value="1"/>
</dbReference>
<dbReference type="EMBL" id="KK852845">
    <property type="protein sequence ID" value="KDR15133.1"/>
    <property type="molecule type" value="Genomic_DNA"/>
</dbReference>
<organism evidence="1 2">
    <name type="scientific">Zootermopsis nevadensis</name>
    <name type="common">Dampwood termite</name>
    <dbReference type="NCBI Taxonomy" id="136037"/>
    <lineage>
        <taxon>Eukaryota</taxon>
        <taxon>Metazoa</taxon>
        <taxon>Ecdysozoa</taxon>
        <taxon>Arthropoda</taxon>
        <taxon>Hexapoda</taxon>
        <taxon>Insecta</taxon>
        <taxon>Pterygota</taxon>
        <taxon>Neoptera</taxon>
        <taxon>Polyneoptera</taxon>
        <taxon>Dictyoptera</taxon>
        <taxon>Blattodea</taxon>
        <taxon>Blattoidea</taxon>
        <taxon>Termitoidae</taxon>
        <taxon>Termopsidae</taxon>
        <taxon>Zootermopsis</taxon>
    </lineage>
</organism>
<evidence type="ECO:0000313" key="1">
    <source>
        <dbReference type="EMBL" id="KDR15133.1"/>
    </source>
</evidence>
<proteinExistence type="predicted"/>
<reference evidence="1 2" key="1">
    <citation type="journal article" date="2014" name="Nat. Commun.">
        <title>Molecular traces of alternative social organization in a termite genome.</title>
        <authorList>
            <person name="Terrapon N."/>
            <person name="Li C."/>
            <person name="Robertson H.M."/>
            <person name="Ji L."/>
            <person name="Meng X."/>
            <person name="Booth W."/>
            <person name="Chen Z."/>
            <person name="Childers C.P."/>
            <person name="Glastad K.M."/>
            <person name="Gokhale K."/>
            <person name="Gowin J."/>
            <person name="Gronenberg W."/>
            <person name="Hermansen R.A."/>
            <person name="Hu H."/>
            <person name="Hunt B.G."/>
            <person name="Huylmans A.K."/>
            <person name="Khalil S.M."/>
            <person name="Mitchell R.D."/>
            <person name="Munoz-Torres M.C."/>
            <person name="Mustard J.A."/>
            <person name="Pan H."/>
            <person name="Reese J.T."/>
            <person name="Scharf M.E."/>
            <person name="Sun F."/>
            <person name="Vogel H."/>
            <person name="Xiao J."/>
            <person name="Yang W."/>
            <person name="Yang Z."/>
            <person name="Yang Z."/>
            <person name="Zhou J."/>
            <person name="Zhu J."/>
            <person name="Brent C.S."/>
            <person name="Elsik C.G."/>
            <person name="Goodisman M.A."/>
            <person name="Liberles D.A."/>
            <person name="Roe R.M."/>
            <person name="Vargo E.L."/>
            <person name="Vilcinskas A."/>
            <person name="Wang J."/>
            <person name="Bornberg-Bauer E."/>
            <person name="Korb J."/>
            <person name="Zhang G."/>
            <person name="Liebig J."/>
        </authorList>
    </citation>
    <scope>NUCLEOTIDE SEQUENCE [LARGE SCALE GENOMIC DNA]</scope>
    <source>
        <tissue evidence="1">Whole organism</tissue>
    </source>
</reference>
<dbReference type="InParanoid" id="A0A067QZX3"/>
<name>A0A067QZX3_ZOONE</name>
<gene>
    <name evidence="1" type="ORF">L798_11098</name>
</gene>
<evidence type="ECO:0000313" key="2">
    <source>
        <dbReference type="Proteomes" id="UP000027135"/>
    </source>
</evidence>
<dbReference type="Proteomes" id="UP000027135">
    <property type="component" value="Unassembled WGS sequence"/>
</dbReference>
<keyword evidence="2" id="KW-1185">Reference proteome</keyword>
<dbReference type="eggNOG" id="KOG1075">
    <property type="taxonomic scope" value="Eukaryota"/>
</dbReference>
<dbReference type="Gene3D" id="3.60.10.10">
    <property type="entry name" value="Endonuclease/exonuclease/phosphatase"/>
    <property type="match status" value="1"/>
</dbReference>
<dbReference type="InterPro" id="IPR036691">
    <property type="entry name" value="Endo/exonu/phosph_ase_sf"/>
</dbReference>
<dbReference type="AlphaFoldDB" id="A0A067QZX3"/>
<accession>A0A067QZX3</accession>